<evidence type="ECO:0000256" key="1">
    <source>
        <dbReference type="SAM" id="Phobius"/>
    </source>
</evidence>
<sequence length="367" mass="40122">MKASMNFKKITVLLVLICSAALLLFVHTNYEFYTTPIGKITAIKENNNSVSDSNNGNEKQLFSQDLTVTIMNGTYKNKQLLIENTYSLSGANDYHFAVGDEVFLQPITNDSKTGIIKEVKRDKFVALLACVFILVLVAVGGKKGLLSAVSLIVNILILLVAMYCYTQLDSSSLVPICALLVLLFTPISLLLVSGNHPKTYTAIIATLLGTFSAFLIAAFVLHITNEKGLRYEEMAFITRSPQRIFLASILIGSLGAVMDIAITMASSMYELYEKDPDISSVKLIKSGLEIGKDIMGTMINILFFAYVSGAIPMILLYLKNGAAWGYTISMTLSLEIARALAGSIGIVLTIPIGLYTSLFFIERGRKK</sequence>
<feature type="transmembrane region" description="Helical" evidence="1">
    <location>
        <begin position="147"/>
        <end position="166"/>
    </location>
</feature>
<feature type="transmembrane region" description="Helical" evidence="1">
    <location>
        <begin position="124"/>
        <end position="141"/>
    </location>
</feature>
<feature type="transmembrane region" description="Helical" evidence="1">
    <location>
        <begin position="244"/>
        <end position="265"/>
    </location>
</feature>
<dbReference type="InterPro" id="IPR012507">
    <property type="entry name" value="YibE_F"/>
</dbReference>
<dbReference type="EMBL" id="JAVBVO010000002">
    <property type="protein sequence ID" value="MDZ5757608.1"/>
    <property type="molecule type" value="Genomic_DNA"/>
</dbReference>
<feature type="transmembrane region" description="Helical" evidence="1">
    <location>
        <begin position="173"/>
        <end position="194"/>
    </location>
</feature>
<dbReference type="PANTHER" id="PTHR41771:SF1">
    <property type="entry name" value="MEMBRANE PROTEIN"/>
    <property type="match status" value="1"/>
</dbReference>
<name>A0AAW9JQ53_CARML</name>
<gene>
    <name evidence="2" type="ORF">RAK27_02950</name>
</gene>
<keyword evidence="1" id="KW-1133">Transmembrane helix</keyword>
<dbReference type="RefSeq" id="WP_322808463.1">
    <property type="nucleotide sequence ID" value="NZ_JAVBVO010000002.1"/>
</dbReference>
<accession>A0AAW9JQ53</accession>
<organism evidence="2 3">
    <name type="scientific">Carnobacterium maltaromaticum</name>
    <name type="common">Carnobacterium piscicola</name>
    <dbReference type="NCBI Taxonomy" id="2751"/>
    <lineage>
        <taxon>Bacteria</taxon>
        <taxon>Bacillati</taxon>
        <taxon>Bacillota</taxon>
        <taxon>Bacilli</taxon>
        <taxon>Lactobacillales</taxon>
        <taxon>Carnobacteriaceae</taxon>
        <taxon>Carnobacterium</taxon>
    </lineage>
</organism>
<dbReference type="PANTHER" id="PTHR41771">
    <property type="entry name" value="MEMBRANE PROTEIN-RELATED"/>
    <property type="match status" value="1"/>
</dbReference>
<dbReference type="Pfam" id="PF07907">
    <property type="entry name" value="YibE_F"/>
    <property type="match status" value="1"/>
</dbReference>
<feature type="transmembrane region" description="Helical" evidence="1">
    <location>
        <begin position="298"/>
        <end position="318"/>
    </location>
</feature>
<keyword evidence="1" id="KW-0812">Transmembrane</keyword>
<evidence type="ECO:0000313" key="3">
    <source>
        <dbReference type="Proteomes" id="UP001290462"/>
    </source>
</evidence>
<dbReference type="Proteomes" id="UP001290462">
    <property type="component" value="Unassembled WGS sequence"/>
</dbReference>
<feature type="transmembrane region" description="Helical" evidence="1">
    <location>
        <begin position="200"/>
        <end position="223"/>
    </location>
</feature>
<feature type="transmembrane region" description="Helical" evidence="1">
    <location>
        <begin position="339"/>
        <end position="361"/>
    </location>
</feature>
<dbReference type="AlphaFoldDB" id="A0AAW9JQ53"/>
<reference evidence="2" key="1">
    <citation type="submission" date="2023-08" db="EMBL/GenBank/DDBJ databases">
        <title>Genomic characterization of piscicolin 126 produced by Carnobacterium maltaromaticum CM22 strain isolated from salmon (Salmo salar).</title>
        <authorList>
            <person name="Gonzalez-Gragera E."/>
            <person name="Garcia-Lopez J.D."/>
            <person name="Teso-Perez C."/>
            <person name="Gimenez-Hernandez I."/>
            <person name="Peralta-Sanchez J.M."/>
            <person name="Valdivia E."/>
            <person name="Montalban-Lopez M."/>
            <person name="Martin-Platero A.M."/>
            <person name="Banos A."/>
            <person name="Martinez-Bueno M."/>
        </authorList>
    </citation>
    <scope>NUCLEOTIDE SEQUENCE</scope>
    <source>
        <strain evidence="2">CM22</strain>
    </source>
</reference>
<keyword evidence="1" id="KW-0472">Membrane</keyword>
<comment type="caution">
    <text evidence="2">The sequence shown here is derived from an EMBL/GenBank/DDBJ whole genome shotgun (WGS) entry which is preliminary data.</text>
</comment>
<feature type="transmembrane region" description="Helical" evidence="1">
    <location>
        <begin position="12"/>
        <end position="30"/>
    </location>
</feature>
<protein>
    <submittedName>
        <fullName evidence="2">YibE/F family protein</fullName>
    </submittedName>
</protein>
<evidence type="ECO:0000313" key="2">
    <source>
        <dbReference type="EMBL" id="MDZ5757608.1"/>
    </source>
</evidence>
<proteinExistence type="predicted"/>